<accession>A0A0A9DUW9</accession>
<dbReference type="AlphaFoldDB" id="A0A0A9DUW9"/>
<reference evidence="1" key="2">
    <citation type="journal article" date="2015" name="Data Brief">
        <title>Shoot transcriptome of the giant reed, Arundo donax.</title>
        <authorList>
            <person name="Barrero R.A."/>
            <person name="Guerrero F.D."/>
            <person name="Moolhuijzen P."/>
            <person name="Goolsby J.A."/>
            <person name="Tidwell J."/>
            <person name="Bellgard S.E."/>
            <person name="Bellgard M.I."/>
        </authorList>
    </citation>
    <scope>NUCLEOTIDE SEQUENCE</scope>
    <source>
        <tissue evidence="1">Shoot tissue taken approximately 20 cm above the soil surface</tissue>
    </source>
</reference>
<reference evidence="1" key="1">
    <citation type="submission" date="2014-09" db="EMBL/GenBank/DDBJ databases">
        <authorList>
            <person name="Magalhaes I.L.F."/>
            <person name="Oliveira U."/>
            <person name="Santos F.R."/>
            <person name="Vidigal T.H.D.A."/>
            <person name="Brescovit A.D."/>
            <person name="Santos A.J."/>
        </authorList>
    </citation>
    <scope>NUCLEOTIDE SEQUENCE</scope>
    <source>
        <tissue evidence="1">Shoot tissue taken approximately 20 cm above the soil surface</tissue>
    </source>
</reference>
<organism evidence="1">
    <name type="scientific">Arundo donax</name>
    <name type="common">Giant reed</name>
    <name type="synonym">Donax arundinaceus</name>
    <dbReference type="NCBI Taxonomy" id="35708"/>
    <lineage>
        <taxon>Eukaryota</taxon>
        <taxon>Viridiplantae</taxon>
        <taxon>Streptophyta</taxon>
        <taxon>Embryophyta</taxon>
        <taxon>Tracheophyta</taxon>
        <taxon>Spermatophyta</taxon>
        <taxon>Magnoliopsida</taxon>
        <taxon>Liliopsida</taxon>
        <taxon>Poales</taxon>
        <taxon>Poaceae</taxon>
        <taxon>PACMAD clade</taxon>
        <taxon>Arundinoideae</taxon>
        <taxon>Arundineae</taxon>
        <taxon>Arundo</taxon>
    </lineage>
</organism>
<name>A0A0A9DUW9_ARUDO</name>
<dbReference type="EMBL" id="GBRH01205521">
    <property type="protein sequence ID" value="JAD92374.1"/>
    <property type="molecule type" value="Transcribed_RNA"/>
</dbReference>
<evidence type="ECO:0000313" key="1">
    <source>
        <dbReference type="EMBL" id="JAD92374.1"/>
    </source>
</evidence>
<protein>
    <submittedName>
        <fullName evidence="1">Myo1</fullName>
    </submittedName>
</protein>
<proteinExistence type="predicted"/>
<sequence length="94" mass="10880">MIREVWRIGYPTFPLCQFSCNAHLKSPGQQPRANIDEDFPTRGSFKPIKLQIMDLLISVFNQSMELVGCDKLKQNIRLCSSSSSLWTRLKRCME</sequence>